<evidence type="ECO:0000256" key="1">
    <source>
        <dbReference type="ARBA" id="ARBA00004141"/>
    </source>
</evidence>
<accession>A0A2C5WVC3</accession>
<dbReference type="EMBL" id="APWK03000171">
    <property type="protein sequence ID" value="PHH49733.1"/>
    <property type="molecule type" value="Genomic_DNA"/>
</dbReference>
<evidence type="ECO:0000256" key="3">
    <source>
        <dbReference type="ARBA" id="ARBA00022989"/>
    </source>
</evidence>
<evidence type="ECO:0000256" key="2">
    <source>
        <dbReference type="ARBA" id="ARBA00022692"/>
    </source>
</evidence>
<dbReference type="AlphaFoldDB" id="A0A2C5WVC3"/>
<dbReference type="GO" id="GO:0016020">
    <property type="term" value="C:membrane"/>
    <property type="evidence" value="ECO:0007669"/>
    <property type="project" value="UniProtKB-SubCell"/>
</dbReference>
<feature type="transmembrane region" description="Helical" evidence="6">
    <location>
        <begin position="139"/>
        <end position="157"/>
    </location>
</feature>
<feature type="compositionally biased region" description="Low complexity" evidence="5">
    <location>
        <begin position="34"/>
        <end position="43"/>
    </location>
</feature>
<gene>
    <name evidence="7" type="ORF">CFIMG_006284RA</name>
</gene>
<evidence type="ECO:0000313" key="7">
    <source>
        <dbReference type="EMBL" id="PHH49733.1"/>
    </source>
</evidence>
<keyword evidence="2 6" id="KW-0812">Transmembrane</keyword>
<reference evidence="7 8" key="2">
    <citation type="journal article" date="2013" name="IMA Fungus">
        <title>IMA Genome-F 1: Ceratocystis fimbriata: Draft nuclear genome sequence for the plant pathogen, Ceratocystis fimbriata.</title>
        <authorList>
            <person name="Wilken P.M."/>
            <person name="Steenkamp E.T."/>
            <person name="Wingfield M.J."/>
            <person name="de Beer Z.W."/>
            <person name="Wingfield B.D."/>
        </authorList>
    </citation>
    <scope>NUCLEOTIDE SEQUENCE [LARGE SCALE GENOMIC DNA]</scope>
    <source>
        <strain evidence="7 8">CBS 114723</strain>
    </source>
</reference>
<feature type="transmembrane region" description="Helical" evidence="6">
    <location>
        <begin position="111"/>
        <end position="127"/>
    </location>
</feature>
<evidence type="ECO:0000313" key="8">
    <source>
        <dbReference type="Proteomes" id="UP000222788"/>
    </source>
</evidence>
<name>A0A2C5WVC3_9PEZI</name>
<dbReference type="OrthoDB" id="5546837at2759"/>
<evidence type="ECO:0000256" key="6">
    <source>
        <dbReference type="SAM" id="Phobius"/>
    </source>
</evidence>
<dbReference type="PANTHER" id="PTHR36460">
    <property type="entry name" value="UPF0132 DOMAIN PROTEIN (AFU_ORTHOLOGUE AFUA_3G10255)"/>
    <property type="match status" value="1"/>
</dbReference>
<feature type="compositionally biased region" description="Polar residues" evidence="5">
    <location>
        <begin position="1"/>
        <end position="23"/>
    </location>
</feature>
<dbReference type="Proteomes" id="UP000222788">
    <property type="component" value="Unassembled WGS sequence"/>
</dbReference>
<feature type="region of interest" description="Disordered" evidence="5">
    <location>
        <begin position="1"/>
        <end position="71"/>
    </location>
</feature>
<organism evidence="7 8">
    <name type="scientific">Ceratocystis fimbriata CBS 114723</name>
    <dbReference type="NCBI Taxonomy" id="1035309"/>
    <lineage>
        <taxon>Eukaryota</taxon>
        <taxon>Fungi</taxon>
        <taxon>Dikarya</taxon>
        <taxon>Ascomycota</taxon>
        <taxon>Pezizomycotina</taxon>
        <taxon>Sordariomycetes</taxon>
        <taxon>Hypocreomycetidae</taxon>
        <taxon>Microascales</taxon>
        <taxon>Ceratocystidaceae</taxon>
        <taxon>Ceratocystis</taxon>
    </lineage>
</organism>
<dbReference type="STRING" id="1035309.A0A2C5WVC3"/>
<sequence>MDFAPYQSSTPENTRSPTGTTPRASLDYAARRTSFSPLPSQSPFLPPPNYNYQQQSDRPFSPPLQHPQPQRGWLTSRLSLPGAFPGADGSREALVEFETSLGLRLDYEACLAYLVFPPAGAVILLALERKSDYVRFHAWQSSLLFSALALLHVLLLWSSFFSSFLMLAELAAIAWLTFRAYQDADSLERYEVPFVGPFASKILDDE</sequence>
<comment type="caution">
    <text evidence="7">The sequence shown here is derived from an EMBL/GenBank/DDBJ whole genome shotgun (WGS) entry which is preliminary data.</text>
</comment>
<comment type="subcellular location">
    <subcellularLocation>
        <location evidence="1">Membrane</location>
        <topology evidence="1">Multi-pass membrane protein</topology>
    </subcellularLocation>
</comment>
<reference evidence="7 8" key="1">
    <citation type="journal article" date="2013" name="Fungal Biol.">
        <title>Analysis of microsatellite markers in the genome of the plant pathogen Ceratocystis fimbriata.</title>
        <authorList>
            <person name="Simpson M.C."/>
            <person name="Wilken P.M."/>
            <person name="Coetzee M.P."/>
            <person name="Wingfield M.J."/>
            <person name="Wingfield B.D."/>
        </authorList>
    </citation>
    <scope>NUCLEOTIDE SEQUENCE [LARGE SCALE GENOMIC DNA]</scope>
    <source>
        <strain evidence="7 8">CBS 114723</strain>
    </source>
</reference>
<proteinExistence type="predicted"/>
<keyword evidence="4 6" id="KW-0472">Membrane</keyword>
<evidence type="ECO:0000256" key="5">
    <source>
        <dbReference type="SAM" id="MobiDB-lite"/>
    </source>
</evidence>
<evidence type="ECO:0000256" key="4">
    <source>
        <dbReference type="ARBA" id="ARBA00023136"/>
    </source>
</evidence>
<dbReference type="PANTHER" id="PTHR36460:SF1">
    <property type="entry name" value="UPF0132 DOMAIN PROTEIN (AFU_ORTHOLOGUE AFUA_3G10255)"/>
    <property type="match status" value="1"/>
</dbReference>
<keyword evidence="3 6" id="KW-1133">Transmembrane helix</keyword>
<protein>
    <submittedName>
        <fullName evidence="7">Uncharacterized protein</fullName>
    </submittedName>
</protein>
<keyword evidence="8" id="KW-1185">Reference proteome</keyword>